<reference evidence="2 3" key="1">
    <citation type="submission" date="2021-06" db="EMBL/GenBank/DDBJ databases">
        <authorList>
            <person name="Palmer J.M."/>
        </authorList>
    </citation>
    <scope>NUCLEOTIDE SEQUENCE [LARGE SCALE GENOMIC DNA]</scope>
    <source>
        <strain evidence="3">if_2019</strain>
        <tissue evidence="2">Muscle</tissue>
    </source>
</reference>
<evidence type="ECO:0000313" key="3">
    <source>
        <dbReference type="Proteomes" id="UP001482620"/>
    </source>
</evidence>
<protein>
    <recommendedName>
        <fullName evidence="4">Secreted protein</fullName>
    </recommendedName>
</protein>
<proteinExistence type="predicted"/>
<dbReference type="Proteomes" id="UP001482620">
    <property type="component" value="Unassembled WGS sequence"/>
</dbReference>
<organism evidence="2 3">
    <name type="scientific">Ilyodon furcidens</name>
    <name type="common">goldbreast splitfin</name>
    <dbReference type="NCBI Taxonomy" id="33524"/>
    <lineage>
        <taxon>Eukaryota</taxon>
        <taxon>Metazoa</taxon>
        <taxon>Chordata</taxon>
        <taxon>Craniata</taxon>
        <taxon>Vertebrata</taxon>
        <taxon>Euteleostomi</taxon>
        <taxon>Actinopterygii</taxon>
        <taxon>Neopterygii</taxon>
        <taxon>Teleostei</taxon>
        <taxon>Neoteleostei</taxon>
        <taxon>Acanthomorphata</taxon>
        <taxon>Ovalentaria</taxon>
        <taxon>Atherinomorphae</taxon>
        <taxon>Cyprinodontiformes</taxon>
        <taxon>Goodeidae</taxon>
        <taxon>Ilyodon</taxon>
    </lineage>
</organism>
<keyword evidence="1" id="KW-0732">Signal</keyword>
<evidence type="ECO:0000256" key="1">
    <source>
        <dbReference type="SAM" id="SignalP"/>
    </source>
</evidence>
<sequence length="80" mass="8339">MGFLAASLISAVFFGLVCYSLGPADVSSRRVTLSGLQKPAQASDPNASVSLSSCRLQACKTTIVKAEKHAPCSKRATYSS</sequence>
<evidence type="ECO:0000313" key="2">
    <source>
        <dbReference type="EMBL" id="MEQ2238497.1"/>
    </source>
</evidence>
<evidence type="ECO:0008006" key="4">
    <source>
        <dbReference type="Google" id="ProtNLM"/>
    </source>
</evidence>
<feature type="signal peptide" evidence="1">
    <location>
        <begin position="1"/>
        <end position="28"/>
    </location>
</feature>
<accession>A0ABV0U1N6</accession>
<name>A0ABV0U1N6_9TELE</name>
<gene>
    <name evidence="2" type="ORF">ILYODFUR_033747</name>
</gene>
<feature type="chain" id="PRO_5046042548" description="Secreted protein" evidence="1">
    <location>
        <begin position="29"/>
        <end position="80"/>
    </location>
</feature>
<keyword evidence="3" id="KW-1185">Reference proteome</keyword>
<comment type="caution">
    <text evidence="2">The sequence shown here is derived from an EMBL/GenBank/DDBJ whole genome shotgun (WGS) entry which is preliminary data.</text>
</comment>
<dbReference type="EMBL" id="JAHRIQ010052186">
    <property type="protein sequence ID" value="MEQ2238497.1"/>
    <property type="molecule type" value="Genomic_DNA"/>
</dbReference>